<feature type="compositionally biased region" description="Low complexity" evidence="4">
    <location>
        <begin position="101"/>
        <end position="113"/>
    </location>
</feature>
<dbReference type="SUPFAM" id="SSF50978">
    <property type="entry name" value="WD40 repeat-like"/>
    <property type="match status" value="1"/>
</dbReference>
<feature type="region of interest" description="Disordered" evidence="4">
    <location>
        <begin position="1"/>
        <end position="147"/>
    </location>
</feature>
<dbReference type="STRING" id="5286.A0A0K3CM79"/>
<dbReference type="Proteomes" id="UP000239560">
    <property type="component" value="Unassembled WGS sequence"/>
</dbReference>
<dbReference type="OrthoDB" id="4703at2759"/>
<feature type="compositionally biased region" description="Polar residues" evidence="4">
    <location>
        <begin position="341"/>
        <end position="354"/>
    </location>
</feature>
<feature type="compositionally biased region" description="Polar residues" evidence="4">
    <location>
        <begin position="291"/>
        <end position="301"/>
    </location>
</feature>
<reference evidence="5 7" key="1">
    <citation type="submission" date="2015-07" db="EMBL/GenBank/DDBJ databases">
        <authorList>
            <person name="Cajimat M.N.B."/>
            <person name="Milazzo M.L."/>
            <person name="Fulhorst C.F."/>
        </authorList>
    </citation>
    <scope>NUCLEOTIDE SEQUENCE [LARGE SCALE GENOMIC DNA]</scope>
    <source>
        <strain evidence="5">Single colony</strain>
    </source>
</reference>
<dbReference type="Proteomes" id="UP000199069">
    <property type="component" value="Unassembled WGS sequence"/>
</dbReference>
<dbReference type="GO" id="GO:0005634">
    <property type="term" value="C:nucleus"/>
    <property type="evidence" value="ECO:0007669"/>
    <property type="project" value="UniProtKB-SubCell"/>
</dbReference>
<name>A0A0K3CM79_RHOTO</name>
<dbReference type="EMBL" id="CWKI01000012">
    <property type="protein sequence ID" value="CTR10073.1"/>
    <property type="molecule type" value="Genomic_DNA"/>
</dbReference>
<dbReference type="Gene3D" id="2.130.10.10">
    <property type="entry name" value="YVTN repeat-like/Quinoprotein amine dehydrogenase"/>
    <property type="match status" value="1"/>
</dbReference>
<feature type="compositionally biased region" description="Acidic residues" evidence="4">
    <location>
        <begin position="77"/>
        <end position="97"/>
    </location>
</feature>
<dbReference type="EMBL" id="LCTV02000012">
    <property type="protein sequence ID" value="PRQ71313.1"/>
    <property type="molecule type" value="Genomic_DNA"/>
</dbReference>
<protein>
    <submittedName>
        <fullName evidence="5">BY PROTMAP: gi|472586370|gb|EMS23898.1| transcription factor TFIIIC complex subunit Tfc6 [Rhodosporidium toruloides NP11] gi|647397542|emb|CDR40640.1| RHTO0S05e05732g1_1 [Rhodosporidium toruloides]</fullName>
    </submittedName>
</protein>
<evidence type="ECO:0000256" key="4">
    <source>
        <dbReference type="SAM" id="MobiDB-lite"/>
    </source>
</evidence>
<organism evidence="5 7">
    <name type="scientific">Rhodotorula toruloides</name>
    <name type="common">Yeast</name>
    <name type="synonym">Rhodosporidium toruloides</name>
    <dbReference type="NCBI Taxonomy" id="5286"/>
    <lineage>
        <taxon>Eukaryota</taxon>
        <taxon>Fungi</taxon>
        <taxon>Dikarya</taxon>
        <taxon>Basidiomycota</taxon>
        <taxon>Pucciniomycotina</taxon>
        <taxon>Microbotryomycetes</taxon>
        <taxon>Sporidiobolales</taxon>
        <taxon>Sporidiobolaceae</taxon>
        <taxon>Rhodotorula</taxon>
    </lineage>
</organism>
<feature type="region of interest" description="Disordered" evidence="4">
    <location>
        <begin position="279"/>
        <end position="364"/>
    </location>
</feature>
<dbReference type="SMART" id="SM00320">
    <property type="entry name" value="WD40"/>
    <property type="match status" value="3"/>
</dbReference>
<keyword evidence="7" id="KW-1185">Reference proteome</keyword>
<accession>A0A0K3CM79</accession>
<evidence type="ECO:0000313" key="6">
    <source>
        <dbReference type="EMBL" id="PRQ71313.1"/>
    </source>
</evidence>
<dbReference type="PANTHER" id="PTHR15052:SF2">
    <property type="entry name" value="GENERAL TRANSCRIPTION FACTOR 3C POLYPEPTIDE 2"/>
    <property type="match status" value="1"/>
</dbReference>
<dbReference type="InterPro" id="IPR036322">
    <property type="entry name" value="WD40_repeat_dom_sf"/>
</dbReference>
<dbReference type="InterPro" id="IPR001680">
    <property type="entry name" value="WD40_rpt"/>
</dbReference>
<evidence type="ECO:0000256" key="2">
    <source>
        <dbReference type="ARBA" id="ARBA00023163"/>
    </source>
</evidence>
<gene>
    <name evidence="5" type="primary">FGENESH: predicted gene_12.94</name>
    <name evidence="6" type="ORF">AAT19DRAFT_10171</name>
    <name evidence="5" type="ORF">BN2166_0059340</name>
</gene>
<dbReference type="AlphaFoldDB" id="A0A0K3CM79"/>
<keyword evidence="2" id="KW-0804">Transcription</keyword>
<evidence type="ECO:0000313" key="7">
    <source>
        <dbReference type="Proteomes" id="UP000199069"/>
    </source>
</evidence>
<proteinExistence type="predicted"/>
<evidence type="ECO:0000256" key="3">
    <source>
        <dbReference type="ARBA" id="ARBA00023242"/>
    </source>
</evidence>
<dbReference type="InterPro" id="IPR052416">
    <property type="entry name" value="GTF3C_component"/>
</dbReference>
<feature type="compositionally biased region" description="Basic and acidic residues" evidence="4">
    <location>
        <begin position="36"/>
        <end position="49"/>
    </location>
</feature>
<sequence length="922" mass="97255">MAPPPARPRRSTAATSFSHLLQPIDLDDSTSSSSGDEAKKDGAPKEKKDKGKKKAIYIPEESSGSEFEAGSAGGPAADEESEDDYGSDEVVSEEDEGGSVSGASDLSGSVVGGSPPPGGGGRGRGRGRGRGSGSAKFGTRGLKRPSVVVTAGAAAGKKATGHDLPPRAHPPANHPLPALGAQYSFFGPLATLQPYSRLKEDKSTRMSESAVNFTSASLADEKIEAIFDEWTGFPMGPDKGLVRDLSWQPGRWEDEANSKREKAKWGGWYPEVAVRDEDIEAVPADEVDQYLPTQSYSNRPSPTHEPTEPVKDASAVPGTPAPEASPQAGTAGLPVPPAEFQSPTAGPSGTQGDSQPGGATASNGELRIKMGGIDSSKVTQEEEEVTLSRFQAIRLDSRIPRKPGHMFNAGGFVSSLAWLPRAEGPVEKEYLAVSTVSQPDAPLRHITASAIPSLPASMIQIWSVPCSDTRDLSMETSAGEGDDEDKPEMRLEIALCLPAGTEGDAKQLAWCPRGGRSSARASAADGEVDAVPPAKGKEKSGAKGKGKGKGKARADDVAMDVDQEGVANGTAEDSKLGILAGAFSDGSITIFAVPSPDQARQAAGADYGEVMHVKAKPLLKLRLPDTTITSLAWAGSEVIAAGCINGYIAVWHVDDVLRSGQQPETLLRPRQYLPAHTAPIRSLVFIDSPPPSLADRAKHDFDAPPTGIISAGYDGNSVFTDLRNPGGGGIVLSHERAPIYDVAFCAHTGLVYANDLDDRIRAFFLKPSVLGSEGRIAAHRGTVWSISASPHHPFILSTSADGSAVLSSGIRALRKRRVRGHLAQKLYRLEFNRITGDLRMWDNLQIEYRSALDPSNPSRAGKSKSIIEEATEDSPTAAWPLEQGIVSSAWHPSLTRNALCATGTAIGLVRVDWVEADKQMAG</sequence>
<evidence type="ECO:0000256" key="1">
    <source>
        <dbReference type="ARBA" id="ARBA00004123"/>
    </source>
</evidence>
<feature type="compositionally biased region" description="Low complexity" evidence="4">
    <location>
        <begin position="515"/>
        <end position="525"/>
    </location>
</feature>
<dbReference type="GO" id="GO:0000127">
    <property type="term" value="C:transcription factor TFIIIC complex"/>
    <property type="evidence" value="ECO:0007669"/>
    <property type="project" value="TreeGrafter"/>
</dbReference>
<keyword evidence="3" id="KW-0539">Nucleus</keyword>
<reference evidence="6 8" key="2">
    <citation type="journal article" date="2018" name="Elife">
        <title>Functional genomics of lipid metabolism in the oleaginous yeast Rhodosporidium toruloides.</title>
        <authorList>
            <person name="Coradetti S.T."/>
            <person name="Pinel D."/>
            <person name="Geiselman G."/>
            <person name="Ito M."/>
            <person name="Mondo S."/>
            <person name="Reilly M.C."/>
            <person name="Cheng Y.F."/>
            <person name="Bauer S."/>
            <person name="Grigoriev I."/>
            <person name="Gladden J.M."/>
            <person name="Simmons B.A."/>
            <person name="Brem R."/>
            <person name="Arkin A.P."/>
            <person name="Skerker J.M."/>
        </authorList>
    </citation>
    <scope>NUCLEOTIDE SEQUENCE [LARGE SCALE GENOMIC DNA]</scope>
    <source>
        <strain evidence="6 8">NBRC 0880</strain>
    </source>
</reference>
<feature type="compositionally biased region" description="Acidic residues" evidence="4">
    <location>
        <begin position="279"/>
        <end position="288"/>
    </location>
</feature>
<dbReference type="OMA" id="KWGGWYD"/>
<dbReference type="InterPro" id="IPR015943">
    <property type="entry name" value="WD40/YVTN_repeat-like_dom_sf"/>
</dbReference>
<evidence type="ECO:0000313" key="5">
    <source>
        <dbReference type="EMBL" id="CTR10073.1"/>
    </source>
</evidence>
<dbReference type="Pfam" id="PF00400">
    <property type="entry name" value="WD40"/>
    <property type="match status" value="1"/>
</dbReference>
<evidence type="ECO:0000313" key="8">
    <source>
        <dbReference type="Proteomes" id="UP000239560"/>
    </source>
</evidence>
<comment type="subcellular location">
    <subcellularLocation>
        <location evidence="1">Nucleus</location>
    </subcellularLocation>
</comment>
<feature type="compositionally biased region" description="Basic residues" evidence="4">
    <location>
        <begin position="542"/>
        <end position="551"/>
    </location>
</feature>
<feature type="compositionally biased region" description="Low complexity" evidence="4">
    <location>
        <begin position="59"/>
        <end position="76"/>
    </location>
</feature>
<feature type="region of interest" description="Disordered" evidence="4">
    <location>
        <begin position="515"/>
        <end position="555"/>
    </location>
</feature>
<dbReference type="GO" id="GO:0006383">
    <property type="term" value="P:transcription by RNA polymerase III"/>
    <property type="evidence" value="ECO:0007669"/>
    <property type="project" value="TreeGrafter"/>
</dbReference>
<dbReference type="PANTHER" id="PTHR15052">
    <property type="entry name" value="RNA POLYMERASE III TRANSCRIPTION INITIATION FACTOR COMPLEX SUBUNIT"/>
    <property type="match status" value="1"/>
</dbReference>